<evidence type="ECO:0000313" key="2">
    <source>
        <dbReference type="EMBL" id="CAD8130198.1"/>
    </source>
</evidence>
<organism evidence="2 3">
    <name type="scientific">Paramecium sonneborni</name>
    <dbReference type="NCBI Taxonomy" id="65129"/>
    <lineage>
        <taxon>Eukaryota</taxon>
        <taxon>Sar</taxon>
        <taxon>Alveolata</taxon>
        <taxon>Ciliophora</taxon>
        <taxon>Intramacronucleata</taxon>
        <taxon>Oligohymenophorea</taxon>
        <taxon>Peniculida</taxon>
        <taxon>Parameciidae</taxon>
        <taxon>Paramecium</taxon>
    </lineage>
</organism>
<comment type="caution">
    <text evidence="2">The sequence shown here is derived from an EMBL/GenBank/DDBJ whole genome shotgun (WGS) entry which is preliminary data.</text>
</comment>
<accession>A0A8S1RPR9</accession>
<dbReference type="EMBL" id="CAJJDN010000268">
    <property type="protein sequence ID" value="CAD8130198.1"/>
    <property type="molecule type" value="Genomic_DNA"/>
</dbReference>
<reference evidence="2" key="1">
    <citation type="submission" date="2021-01" db="EMBL/GenBank/DDBJ databases">
        <authorList>
            <consortium name="Genoscope - CEA"/>
            <person name="William W."/>
        </authorList>
    </citation>
    <scope>NUCLEOTIDE SEQUENCE</scope>
</reference>
<feature type="chain" id="PRO_5035839462" description="Transmembrane protein" evidence="1">
    <location>
        <begin position="26"/>
        <end position="137"/>
    </location>
</feature>
<evidence type="ECO:0008006" key="4">
    <source>
        <dbReference type="Google" id="ProtNLM"/>
    </source>
</evidence>
<dbReference type="AlphaFoldDB" id="A0A8S1RPR9"/>
<dbReference type="Proteomes" id="UP000692954">
    <property type="component" value="Unassembled WGS sequence"/>
</dbReference>
<name>A0A8S1RPR9_9CILI</name>
<evidence type="ECO:0000313" key="3">
    <source>
        <dbReference type="Proteomes" id="UP000692954"/>
    </source>
</evidence>
<keyword evidence="3" id="KW-1185">Reference proteome</keyword>
<proteinExistence type="predicted"/>
<keyword evidence="1" id="KW-0732">Signal</keyword>
<gene>
    <name evidence="2" type="ORF">PSON_ATCC_30995.1.T2680025</name>
</gene>
<evidence type="ECO:0000256" key="1">
    <source>
        <dbReference type="SAM" id="SignalP"/>
    </source>
</evidence>
<protein>
    <recommendedName>
        <fullName evidence="4">Transmembrane protein</fullName>
    </recommendedName>
</protein>
<sequence>MKLLLKLQLCLLLKEFLLLHYYTYSNQNNNLIIIILHFQYHTLEKQTQILTNLYDRLTLYHCMRMLFKIKIILRQRIPNQEELTHLSKFVSDAEIQELTQNNLAKTLQEYWLKFLKNSNFIYNLNSQMTFVMIMIRL</sequence>
<feature type="signal peptide" evidence="1">
    <location>
        <begin position="1"/>
        <end position="25"/>
    </location>
</feature>